<proteinExistence type="predicted"/>
<dbReference type="EMBL" id="UZAL01029028">
    <property type="protein sequence ID" value="VDP45393.1"/>
    <property type="molecule type" value="Genomic_DNA"/>
</dbReference>
<organism evidence="1 2">
    <name type="scientific">Schistosoma mattheei</name>
    <dbReference type="NCBI Taxonomy" id="31246"/>
    <lineage>
        <taxon>Eukaryota</taxon>
        <taxon>Metazoa</taxon>
        <taxon>Spiralia</taxon>
        <taxon>Lophotrochozoa</taxon>
        <taxon>Platyhelminthes</taxon>
        <taxon>Trematoda</taxon>
        <taxon>Digenea</taxon>
        <taxon>Strigeidida</taxon>
        <taxon>Schistosomatoidea</taxon>
        <taxon>Schistosomatidae</taxon>
        <taxon>Schistosoma</taxon>
    </lineage>
</organism>
<protein>
    <submittedName>
        <fullName evidence="1">Uncharacterized protein</fullName>
    </submittedName>
</protein>
<name>A0A183P2J8_9TREM</name>
<gene>
    <name evidence="1" type="ORF">SMTD_LOCUS8584</name>
</gene>
<evidence type="ECO:0000313" key="1">
    <source>
        <dbReference type="EMBL" id="VDP45393.1"/>
    </source>
</evidence>
<dbReference type="Proteomes" id="UP000269396">
    <property type="component" value="Unassembled WGS sequence"/>
</dbReference>
<sequence>MRCSRDSCISNEITYKYMKGISSVPNPYQNSDFILSDIVCANNSFISSETLIKCEEQVLNELKSDYSSFGVALDNIRPHKGLITNDILNDFDKYVSNGSNSSPISDVYVSDVGYSHN</sequence>
<reference evidence="1 2" key="1">
    <citation type="submission" date="2018-11" db="EMBL/GenBank/DDBJ databases">
        <authorList>
            <consortium name="Pathogen Informatics"/>
        </authorList>
    </citation>
    <scope>NUCLEOTIDE SEQUENCE [LARGE SCALE GENOMIC DNA]</scope>
    <source>
        <strain>Denwood</strain>
        <strain evidence="2">Zambia</strain>
    </source>
</reference>
<dbReference type="AlphaFoldDB" id="A0A183P2J8"/>
<accession>A0A183P2J8</accession>
<evidence type="ECO:0000313" key="2">
    <source>
        <dbReference type="Proteomes" id="UP000269396"/>
    </source>
</evidence>
<keyword evidence="2" id="KW-1185">Reference proteome</keyword>